<protein>
    <submittedName>
        <fullName evidence="2">Uncharacterized protein</fullName>
    </submittedName>
</protein>
<name>A0AAV4NEP8_CAEEX</name>
<gene>
    <name evidence="2" type="ORF">CEXT_408151</name>
</gene>
<sequence length="88" mass="9730">MPTATKSKTISERGHHVSVSHEISDPLSYRITEEYISGPLFFNPLVPTIRETLACPSGAPPAWHGANILSFSRICVPESGRKLKNRDK</sequence>
<accession>A0AAV4NEP8</accession>
<comment type="caution">
    <text evidence="2">The sequence shown here is derived from an EMBL/GenBank/DDBJ whole genome shotgun (WGS) entry which is preliminary data.</text>
</comment>
<dbReference type="Proteomes" id="UP001054945">
    <property type="component" value="Unassembled WGS sequence"/>
</dbReference>
<dbReference type="AlphaFoldDB" id="A0AAV4NEP8"/>
<keyword evidence="3" id="KW-1185">Reference proteome</keyword>
<feature type="region of interest" description="Disordered" evidence="1">
    <location>
        <begin position="1"/>
        <end position="22"/>
    </location>
</feature>
<evidence type="ECO:0000313" key="3">
    <source>
        <dbReference type="Proteomes" id="UP001054945"/>
    </source>
</evidence>
<reference evidence="2 3" key="1">
    <citation type="submission" date="2021-06" db="EMBL/GenBank/DDBJ databases">
        <title>Caerostris extrusa draft genome.</title>
        <authorList>
            <person name="Kono N."/>
            <person name="Arakawa K."/>
        </authorList>
    </citation>
    <scope>NUCLEOTIDE SEQUENCE [LARGE SCALE GENOMIC DNA]</scope>
</reference>
<proteinExistence type="predicted"/>
<organism evidence="2 3">
    <name type="scientific">Caerostris extrusa</name>
    <name type="common">Bark spider</name>
    <name type="synonym">Caerostris bankana</name>
    <dbReference type="NCBI Taxonomy" id="172846"/>
    <lineage>
        <taxon>Eukaryota</taxon>
        <taxon>Metazoa</taxon>
        <taxon>Ecdysozoa</taxon>
        <taxon>Arthropoda</taxon>
        <taxon>Chelicerata</taxon>
        <taxon>Arachnida</taxon>
        <taxon>Araneae</taxon>
        <taxon>Araneomorphae</taxon>
        <taxon>Entelegynae</taxon>
        <taxon>Araneoidea</taxon>
        <taxon>Araneidae</taxon>
        <taxon>Caerostris</taxon>
    </lineage>
</organism>
<evidence type="ECO:0000313" key="2">
    <source>
        <dbReference type="EMBL" id="GIX83191.1"/>
    </source>
</evidence>
<evidence type="ECO:0000256" key="1">
    <source>
        <dbReference type="SAM" id="MobiDB-lite"/>
    </source>
</evidence>
<dbReference type="EMBL" id="BPLR01003301">
    <property type="protein sequence ID" value="GIX83191.1"/>
    <property type="molecule type" value="Genomic_DNA"/>
</dbReference>